<accession>Q3IEH6</accession>
<dbReference type="KEGG" id="pha:PSHAa0424"/>
<dbReference type="EMBL" id="CR954246">
    <property type="protein sequence ID" value="CAI85522.1"/>
    <property type="molecule type" value="Genomic_DNA"/>
</dbReference>
<dbReference type="STRING" id="326442.PSHAa0424"/>
<dbReference type="GO" id="GO:0003677">
    <property type="term" value="F:DNA binding"/>
    <property type="evidence" value="ECO:0007669"/>
    <property type="project" value="InterPro"/>
</dbReference>
<dbReference type="InterPro" id="IPR011010">
    <property type="entry name" value="DNA_brk_join_enz"/>
</dbReference>
<keyword evidence="2" id="KW-1185">Reference proteome</keyword>
<protein>
    <submittedName>
        <fullName evidence="1">Orphan protein</fullName>
    </submittedName>
</protein>
<dbReference type="BioCyc" id="PHAL326442:PSHA_RS02075-MONOMER"/>
<proteinExistence type="predicted"/>
<dbReference type="HOGENOM" id="CLU_540636_0_0_6"/>
<dbReference type="Proteomes" id="UP000006843">
    <property type="component" value="Chromosome I"/>
</dbReference>
<dbReference type="SUPFAM" id="SSF56349">
    <property type="entry name" value="DNA breaking-rejoining enzymes"/>
    <property type="match status" value="1"/>
</dbReference>
<reference evidence="1 2" key="1">
    <citation type="journal article" date="2005" name="Genome Res.">
        <title>Coping with cold: the genome of the versatile marine Antarctica bacterium Pseudoalteromonas haloplanktis TAC125.</title>
        <authorList>
            <person name="Medigue C."/>
            <person name="Krin E."/>
            <person name="Pascal G."/>
            <person name="Barbe V."/>
            <person name="Bernsel A."/>
            <person name="Bertin P."/>
            <person name="Cheung F."/>
            <person name="Cruveiller S."/>
            <person name="Damico S."/>
            <person name="Duilio A."/>
            <person name="Fang G."/>
            <person name="Feller G."/>
            <person name="Mangenot S."/>
            <person name="Marino G."/>
            <person name="Nilsson J."/>
            <person name="Parilli E."/>
            <person name="Rocha E."/>
            <person name="Rouy Z."/>
            <person name="Sekowska A."/>
            <person name="Tutino M.L."/>
            <person name="Vallenet D."/>
            <person name="von Heijne G."/>
            <person name="Danchin A."/>
        </authorList>
    </citation>
    <scope>NUCLEOTIDE SEQUENCE [LARGE SCALE GENOMIC DNA]</scope>
    <source>
        <strain evidence="2">TAC 125</strain>
    </source>
</reference>
<sequence length="525" mass="60786">MSISKHIARSNRLKNAGGCYPDALPYATTLAILLAKLAKVDVKTRPAITVVALFMWLTEDWRIIDKPDDIPDFIRISGASPCRQYAFRNYYDSTVSWTEYARACKDKNKTTYLWQPIPTYLNQFFQTFISEKTYDTPFLTQKAKTILFELMSKAWKTPHKLQGQPRVRKDSLQNYFIKCAQADNTLGAIVRVQLIADQQAHHRSARYYQQQSSDRIRRKIFDAHNRYLSRLIAAARNAKINSYFVVYLKSYSVSLIKDNHEKAKYLSIPGIIKQFELDTSQNGESKVCTPAIMLGSRRSLDDKNVSLFFQSLQKEVEDAKESIYVKCSSQKSSSANHAALRDYYNKATYRIALLFIVLTGARPTHSISILSDYYSGSDITFIKDKGVLRQLILCDYLQQEIKHYLSLQTVIRSQLNIHTELDELWYTCNEKNIPIALTCRELRLFMHKLWPGVVPYHLRHFYCHCANSHMFSDKLFDNDIDRLMGHENLGERLGSDILSPRRFALMKDYLNMLSQRIGLEALIHV</sequence>
<dbReference type="eggNOG" id="ENOG5033S66">
    <property type="taxonomic scope" value="Bacteria"/>
</dbReference>
<evidence type="ECO:0000313" key="1">
    <source>
        <dbReference type="EMBL" id="CAI85522.1"/>
    </source>
</evidence>
<dbReference type="PATRIC" id="fig|326442.8.peg.404"/>
<name>Q3IEH6_PSET1</name>
<dbReference type="AlphaFoldDB" id="Q3IEH6"/>
<organism evidence="1 2">
    <name type="scientific">Pseudoalteromonas translucida (strain TAC 125)</name>
    <dbReference type="NCBI Taxonomy" id="326442"/>
    <lineage>
        <taxon>Bacteria</taxon>
        <taxon>Pseudomonadati</taxon>
        <taxon>Pseudomonadota</taxon>
        <taxon>Gammaproteobacteria</taxon>
        <taxon>Alteromonadales</taxon>
        <taxon>Pseudoalteromonadaceae</taxon>
        <taxon>Pseudoalteromonas</taxon>
    </lineage>
</organism>
<gene>
    <name evidence="1" type="ordered locus">PSHAa0424</name>
</gene>
<evidence type="ECO:0000313" key="2">
    <source>
        <dbReference type="Proteomes" id="UP000006843"/>
    </source>
</evidence>